<gene>
    <name evidence="2" type="ORF">TIFTF001_010373</name>
</gene>
<dbReference type="AlphaFoldDB" id="A0AA87ZX73"/>
<evidence type="ECO:0000313" key="3">
    <source>
        <dbReference type="Proteomes" id="UP001187192"/>
    </source>
</evidence>
<feature type="region of interest" description="Disordered" evidence="1">
    <location>
        <begin position="36"/>
        <end position="82"/>
    </location>
</feature>
<keyword evidence="3" id="KW-1185">Reference proteome</keyword>
<name>A0AA87ZX73_FICCA</name>
<feature type="compositionally biased region" description="Basic and acidic residues" evidence="1">
    <location>
        <begin position="49"/>
        <end position="63"/>
    </location>
</feature>
<sequence>MLKSLFPTGSGVQVTLMDRISSGPDRLVPAQAANTVSVQSGGGGWHRSRNNDKYSDSTERSGKDSMGQPTQRELGRGRGSVARVSTLDPDGGLLEVSRGELILGIGSPTEVMVSQLGNPRRFCKELDLSGLVRSFRVIGFLSSGPTYESTCSRALCSPVAKWSPTTEILPHHQILKQQILFLLSKAIM</sequence>
<comment type="caution">
    <text evidence="2">The sequence shown here is derived from an EMBL/GenBank/DDBJ whole genome shotgun (WGS) entry which is preliminary data.</text>
</comment>
<dbReference type="EMBL" id="BTGU01000012">
    <property type="protein sequence ID" value="GMN41152.1"/>
    <property type="molecule type" value="Genomic_DNA"/>
</dbReference>
<reference evidence="2" key="1">
    <citation type="submission" date="2023-07" db="EMBL/GenBank/DDBJ databases">
        <title>draft genome sequence of fig (Ficus carica).</title>
        <authorList>
            <person name="Takahashi T."/>
            <person name="Nishimura K."/>
        </authorList>
    </citation>
    <scope>NUCLEOTIDE SEQUENCE</scope>
</reference>
<accession>A0AA87ZX73</accession>
<proteinExistence type="predicted"/>
<organism evidence="2 3">
    <name type="scientific">Ficus carica</name>
    <name type="common">Common fig</name>
    <dbReference type="NCBI Taxonomy" id="3494"/>
    <lineage>
        <taxon>Eukaryota</taxon>
        <taxon>Viridiplantae</taxon>
        <taxon>Streptophyta</taxon>
        <taxon>Embryophyta</taxon>
        <taxon>Tracheophyta</taxon>
        <taxon>Spermatophyta</taxon>
        <taxon>Magnoliopsida</taxon>
        <taxon>eudicotyledons</taxon>
        <taxon>Gunneridae</taxon>
        <taxon>Pentapetalae</taxon>
        <taxon>rosids</taxon>
        <taxon>fabids</taxon>
        <taxon>Rosales</taxon>
        <taxon>Moraceae</taxon>
        <taxon>Ficeae</taxon>
        <taxon>Ficus</taxon>
    </lineage>
</organism>
<protein>
    <submittedName>
        <fullName evidence="2">Uncharacterized protein</fullName>
    </submittedName>
</protein>
<evidence type="ECO:0000256" key="1">
    <source>
        <dbReference type="SAM" id="MobiDB-lite"/>
    </source>
</evidence>
<evidence type="ECO:0000313" key="2">
    <source>
        <dbReference type="EMBL" id="GMN41152.1"/>
    </source>
</evidence>
<dbReference type="Proteomes" id="UP001187192">
    <property type="component" value="Unassembled WGS sequence"/>
</dbReference>